<evidence type="ECO:0000313" key="1">
    <source>
        <dbReference type="EMBL" id="JAE29346.1"/>
    </source>
</evidence>
<proteinExistence type="predicted"/>
<accession>A0A0A9H3C1</accession>
<name>A0A0A9H3C1_ARUDO</name>
<reference evidence="1" key="1">
    <citation type="submission" date="2014-09" db="EMBL/GenBank/DDBJ databases">
        <authorList>
            <person name="Magalhaes I.L.F."/>
            <person name="Oliveira U."/>
            <person name="Santos F.R."/>
            <person name="Vidigal T.H.D.A."/>
            <person name="Brescovit A.D."/>
            <person name="Santos A.J."/>
        </authorList>
    </citation>
    <scope>NUCLEOTIDE SEQUENCE</scope>
    <source>
        <tissue evidence="1">Shoot tissue taken approximately 20 cm above the soil surface</tissue>
    </source>
</reference>
<sequence>MICGSWLVIWVDWGFSSLESSCVVALK</sequence>
<protein>
    <submittedName>
        <fullName evidence="1">Uncharacterized protein</fullName>
    </submittedName>
</protein>
<reference evidence="1" key="2">
    <citation type="journal article" date="2015" name="Data Brief">
        <title>Shoot transcriptome of the giant reed, Arundo donax.</title>
        <authorList>
            <person name="Barrero R.A."/>
            <person name="Guerrero F.D."/>
            <person name="Moolhuijzen P."/>
            <person name="Goolsby J.A."/>
            <person name="Tidwell J."/>
            <person name="Bellgard S.E."/>
            <person name="Bellgard M.I."/>
        </authorList>
    </citation>
    <scope>NUCLEOTIDE SEQUENCE</scope>
    <source>
        <tissue evidence="1">Shoot tissue taken approximately 20 cm above the soil surface</tissue>
    </source>
</reference>
<organism evidence="1">
    <name type="scientific">Arundo donax</name>
    <name type="common">Giant reed</name>
    <name type="synonym">Donax arundinaceus</name>
    <dbReference type="NCBI Taxonomy" id="35708"/>
    <lineage>
        <taxon>Eukaryota</taxon>
        <taxon>Viridiplantae</taxon>
        <taxon>Streptophyta</taxon>
        <taxon>Embryophyta</taxon>
        <taxon>Tracheophyta</taxon>
        <taxon>Spermatophyta</taxon>
        <taxon>Magnoliopsida</taxon>
        <taxon>Liliopsida</taxon>
        <taxon>Poales</taxon>
        <taxon>Poaceae</taxon>
        <taxon>PACMAD clade</taxon>
        <taxon>Arundinoideae</taxon>
        <taxon>Arundineae</taxon>
        <taxon>Arundo</taxon>
    </lineage>
</organism>
<dbReference type="AlphaFoldDB" id="A0A0A9H3C1"/>
<dbReference type="EMBL" id="GBRH01168550">
    <property type="protein sequence ID" value="JAE29346.1"/>
    <property type="molecule type" value="Transcribed_RNA"/>
</dbReference>